<protein>
    <submittedName>
        <fullName evidence="4">MALT paracaspase 3</fullName>
    </submittedName>
</protein>
<dbReference type="Gene3D" id="2.60.40.10">
    <property type="entry name" value="Immunoglobulins"/>
    <property type="match status" value="2"/>
</dbReference>
<dbReference type="SUPFAM" id="SSF48726">
    <property type="entry name" value="Immunoglobulin"/>
    <property type="match status" value="1"/>
</dbReference>
<dbReference type="GeneTree" id="ENSGT00390000018044"/>
<dbReference type="GO" id="GO:0004197">
    <property type="term" value="F:cysteine-type endopeptidase activity"/>
    <property type="evidence" value="ECO:0007669"/>
    <property type="project" value="InterPro"/>
</dbReference>
<reference evidence="4" key="3">
    <citation type="submission" date="2025-09" db="UniProtKB">
        <authorList>
            <consortium name="Ensembl"/>
        </authorList>
    </citation>
    <scope>IDENTIFICATION</scope>
</reference>
<dbReference type="PROSITE" id="PS50835">
    <property type="entry name" value="IG_LIKE"/>
    <property type="match status" value="1"/>
</dbReference>
<feature type="region of interest" description="Disordered" evidence="1">
    <location>
        <begin position="639"/>
        <end position="658"/>
    </location>
</feature>
<dbReference type="SUPFAM" id="SSF52129">
    <property type="entry name" value="Caspase-like"/>
    <property type="match status" value="1"/>
</dbReference>
<dbReference type="InterPro" id="IPR036179">
    <property type="entry name" value="Ig-like_dom_sf"/>
</dbReference>
<dbReference type="Pfam" id="PF00656">
    <property type="entry name" value="Peptidase_C14"/>
    <property type="match status" value="1"/>
</dbReference>
<dbReference type="Gene3D" id="2.60.40.3360">
    <property type="match status" value="1"/>
</dbReference>
<dbReference type="InterPro" id="IPR033540">
    <property type="entry name" value="MALT1_IG-like_dom_sf"/>
</dbReference>
<reference evidence="4" key="2">
    <citation type="submission" date="2025-08" db="UniProtKB">
        <authorList>
            <consortium name="Ensembl"/>
        </authorList>
    </citation>
    <scope>IDENTIFICATION</scope>
</reference>
<proteinExistence type="predicted"/>
<evidence type="ECO:0000259" key="2">
    <source>
        <dbReference type="PROSITE" id="PS50208"/>
    </source>
</evidence>
<dbReference type="InterPro" id="IPR003599">
    <property type="entry name" value="Ig_sub"/>
</dbReference>
<dbReference type="PANTHER" id="PTHR22576">
    <property type="entry name" value="MUCOSA ASSOCIATED LYMPHOID TISSUE LYMPHOMA TRANSLOCATION PROTEIN 1/PARACASPASE"/>
    <property type="match status" value="1"/>
</dbReference>
<evidence type="ECO:0000313" key="5">
    <source>
        <dbReference type="Proteomes" id="UP000694548"/>
    </source>
</evidence>
<evidence type="ECO:0000259" key="3">
    <source>
        <dbReference type="PROSITE" id="PS50835"/>
    </source>
</evidence>
<organism evidence="4 5">
    <name type="scientific">Nothobranchius furzeri</name>
    <name type="common">Turquoise killifish</name>
    <dbReference type="NCBI Taxonomy" id="105023"/>
    <lineage>
        <taxon>Eukaryota</taxon>
        <taxon>Metazoa</taxon>
        <taxon>Chordata</taxon>
        <taxon>Craniata</taxon>
        <taxon>Vertebrata</taxon>
        <taxon>Euteleostomi</taxon>
        <taxon>Actinopterygii</taxon>
        <taxon>Neopterygii</taxon>
        <taxon>Teleostei</taxon>
        <taxon>Neoteleostei</taxon>
        <taxon>Acanthomorphata</taxon>
        <taxon>Ovalentaria</taxon>
        <taxon>Atherinomorphae</taxon>
        <taxon>Cyprinodontiformes</taxon>
        <taxon>Nothobranchiidae</taxon>
        <taxon>Nothobranchius</taxon>
    </lineage>
</organism>
<dbReference type="InterPro" id="IPR007110">
    <property type="entry name" value="Ig-like_dom"/>
</dbReference>
<dbReference type="InterPro" id="IPR041077">
    <property type="entry name" value="MALT1_Ig"/>
</dbReference>
<sequence length="658" mass="73896">MIVCVLRKEDENAQMTGARPKPGQIMIKEIVIVRHPVSVCVPVNHKVTLRVRAEGKSILHYQWFTEDEREVPGGTQADLTFTAVKTQLFVCRVNDPFNNCVFSEWVKVKVLDINKSGLPVDWQGEPHIAINPKPQTVRLGAKLTLRCAAFGIPAPHYQWYKNGHPLQNKTSDALQIDGVTAEHKGSYLCSISNVLEERWTEPVDVDIVQPDQVSPPALTASDKVALLIGNLNYSNYPSLMAPVMDVHELSNLLQQLGFRVVSLLDLTKEEMLAAIDKFIQLLDRGVYGLFYYAGHGYEHAGRNYLISVDAPQSYQTKNCICVQRVMHRMQERQTALSVILLDTCRKWYNQDCIPSVIMPLGPNGNTVYGYATCEDAEAYEVQDGGKSTGIFTKYLNRHILQSDKVTHVLEKVSEDLGRDPLVKGKQAVEIKHTMKEARSLTDKVRTTGHTRELHLRDICWRQANELPRRKLLRFLCGVEVELSFSALFSNVLVAFANIKTVGDHTQDCTVVLSSIPPIEDIFSRSAQSEEMDSLLLNNSNSPDCRLRLCSLQKLKVSLAIKVDLHYTHTKSNLRQTESQQIDIGKPLVASCKLYREIHAETSKTQEGTSAQSMRNISNSTSQQHQTLARPCHTRKAVCAAKAASVRSNEPEENDENEL</sequence>
<keyword evidence="5" id="KW-1185">Reference proteome</keyword>
<dbReference type="SMART" id="SM00409">
    <property type="entry name" value="IG"/>
    <property type="match status" value="2"/>
</dbReference>
<feature type="domain" description="Ig-like" evidence="3">
    <location>
        <begin position="126"/>
        <end position="206"/>
    </location>
</feature>
<accession>A0A8C6L4H4</accession>
<dbReference type="Pfam" id="PF13927">
    <property type="entry name" value="Ig_3"/>
    <property type="match status" value="1"/>
</dbReference>
<dbReference type="SMART" id="SM00408">
    <property type="entry name" value="IGc2"/>
    <property type="match status" value="1"/>
</dbReference>
<evidence type="ECO:0000256" key="1">
    <source>
        <dbReference type="SAM" id="MobiDB-lite"/>
    </source>
</evidence>
<evidence type="ECO:0000313" key="4">
    <source>
        <dbReference type="Ensembl" id="ENSNFUP00015013721.1"/>
    </source>
</evidence>
<feature type="region of interest" description="Disordered" evidence="1">
    <location>
        <begin position="601"/>
        <end position="629"/>
    </location>
</feature>
<name>A0A8C6L4H4_NOTFU</name>
<dbReference type="Ensembl" id="ENSNFUT00015014408.1">
    <property type="protein sequence ID" value="ENSNFUP00015013721.1"/>
    <property type="gene ID" value="ENSNFUG00015006701.1"/>
</dbReference>
<dbReference type="Gene3D" id="3.40.50.1460">
    <property type="match status" value="1"/>
</dbReference>
<dbReference type="InterPro" id="IPR011600">
    <property type="entry name" value="Pept_C14_caspase"/>
</dbReference>
<dbReference type="InterPro" id="IPR013783">
    <property type="entry name" value="Ig-like_fold"/>
</dbReference>
<dbReference type="InterPro" id="IPR029030">
    <property type="entry name" value="Caspase-like_dom_sf"/>
</dbReference>
<dbReference type="PROSITE" id="PS50208">
    <property type="entry name" value="CASPASE_P20"/>
    <property type="match status" value="1"/>
</dbReference>
<gene>
    <name evidence="4" type="primary">malt3</name>
</gene>
<dbReference type="GO" id="GO:0006508">
    <property type="term" value="P:proteolysis"/>
    <property type="evidence" value="ECO:0007669"/>
    <property type="project" value="InterPro"/>
</dbReference>
<dbReference type="Proteomes" id="UP000694548">
    <property type="component" value="Chromosome sgr13"/>
</dbReference>
<dbReference type="Pfam" id="PF18703">
    <property type="entry name" value="MALT1_Ig"/>
    <property type="match status" value="1"/>
</dbReference>
<feature type="domain" description="Caspase family p20" evidence="2">
    <location>
        <begin position="221"/>
        <end position="345"/>
    </location>
</feature>
<reference evidence="4" key="1">
    <citation type="submission" date="2014-08" db="EMBL/GenBank/DDBJ databases">
        <authorList>
            <person name="Senf B."/>
            <person name="Petzold A."/>
            <person name="Downie B.R."/>
            <person name="Koch P."/>
            <person name="Platzer M."/>
        </authorList>
    </citation>
    <scope>NUCLEOTIDE SEQUENCE [LARGE SCALE GENOMIC DNA]</scope>
    <source>
        <strain evidence="4">GRZ</strain>
    </source>
</reference>
<dbReference type="AlphaFoldDB" id="A0A8C6L4H4"/>
<feature type="compositionally biased region" description="Polar residues" evidence="1">
    <location>
        <begin position="604"/>
        <end position="626"/>
    </location>
</feature>
<dbReference type="PANTHER" id="PTHR22576:SF38">
    <property type="entry name" value="MUCOSA-ASSOCIATED LYMPHOID TISSUE LYMPHOMA TRANSLOCATION PROTEIN 1-LIKE"/>
    <property type="match status" value="1"/>
</dbReference>
<dbReference type="InterPro" id="IPR052039">
    <property type="entry name" value="Caspase-related_regulators"/>
</dbReference>
<dbReference type="InterPro" id="IPR003598">
    <property type="entry name" value="Ig_sub2"/>
</dbReference>
<dbReference type="InterPro" id="IPR001309">
    <property type="entry name" value="Pept_C14_p20"/>
</dbReference>